<name>A0A1M6PIB1_9CLOT</name>
<dbReference type="AlphaFoldDB" id="A0A1M6PIB1"/>
<dbReference type="RefSeq" id="WP_073012922.1">
    <property type="nucleotide sequence ID" value="NZ_FQZO01000016.1"/>
</dbReference>
<dbReference type="STRING" id="1121298.SAMN05444401_0533"/>
<protein>
    <submittedName>
        <fullName evidence="1">Uncharacterized protein</fullName>
    </submittedName>
</protein>
<sequence length="83" mass="9731">MRIYIKDEGKTFWIPAPLWVLKIATGRFARSMALKYTPEEQRKYVEAIDFKELSKAINILRQYKGLEIVNIESKDGSKVNIRI</sequence>
<keyword evidence="2" id="KW-1185">Reference proteome</keyword>
<reference evidence="1 2" key="1">
    <citation type="submission" date="2016-11" db="EMBL/GenBank/DDBJ databases">
        <authorList>
            <person name="Jaros S."/>
            <person name="Januszkiewicz K."/>
            <person name="Wedrychowicz H."/>
        </authorList>
    </citation>
    <scope>NUCLEOTIDE SEQUENCE [LARGE SCALE GENOMIC DNA]</scope>
    <source>
        <strain evidence="1 2">DSM 21864</strain>
    </source>
</reference>
<organism evidence="1 2">
    <name type="scientific">Clostridium amylolyticum</name>
    <dbReference type="NCBI Taxonomy" id="1121298"/>
    <lineage>
        <taxon>Bacteria</taxon>
        <taxon>Bacillati</taxon>
        <taxon>Bacillota</taxon>
        <taxon>Clostridia</taxon>
        <taxon>Eubacteriales</taxon>
        <taxon>Clostridiaceae</taxon>
        <taxon>Clostridium</taxon>
    </lineage>
</organism>
<evidence type="ECO:0000313" key="1">
    <source>
        <dbReference type="EMBL" id="SHK07672.1"/>
    </source>
</evidence>
<proteinExistence type="predicted"/>
<dbReference type="Proteomes" id="UP000184080">
    <property type="component" value="Unassembled WGS sequence"/>
</dbReference>
<evidence type="ECO:0000313" key="2">
    <source>
        <dbReference type="Proteomes" id="UP000184080"/>
    </source>
</evidence>
<dbReference type="EMBL" id="FQZO01000016">
    <property type="protein sequence ID" value="SHK07672.1"/>
    <property type="molecule type" value="Genomic_DNA"/>
</dbReference>
<accession>A0A1M6PIB1</accession>
<dbReference type="OrthoDB" id="1973431at2"/>
<gene>
    <name evidence="1" type="ORF">SAMN05444401_0533</name>
</gene>